<dbReference type="AlphaFoldDB" id="A0A0A8Y421"/>
<reference evidence="1" key="1">
    <citation type="submission" date="2014-09" db="EMBL/GenBank/DDBJ databases">
        <authorList>
            <person name="Magalhaes I.L.F."/>
            <person name="Oliveira U."/>
            <person name="Santos F.R."/>
            <person name="Vidigal T.H.D.A."/>
            <person name="Brescovit A.D."/>
            <person name="Santos A.J."/>
        </authorList>
    </citation>
    <scope>NUCLEOTIDE SEQUENCE</scope>
    <source>
        <tissue evidence="1">Shoot tissue taken approximately 20 cm above the soil surface</tissue>
    </source>
</reference>
<accession>A0A0A8Y421</accession>
<name>A0A0A8Y421_ARUDO</name>
<reference evidence="1" key="2">
    <citation type="journal article" date="2015" name="Data Brief">
        <title>Shoot transcriptome of the giant reed, Arundo donax.</title>
        <authorList>
            <person name="Barrero R.A."/>
            <person name="Guerrero F.D."/>
            <person name="Moolhuijzen P."/>
            <person name="Goolsby J.A."/>
            <person name="Tidwell J."/>
            <person name="Bellgard S.E."/>
            <person name="Bellgard M.I."/>
        </authorList>
    </citation>
    <scope>NUCLEOTIDE SEQUENCE</scope>
    <source>
        <tissue evidence="1">Shoot tissue taken approximately 20 cm above the soil surface</tissue>
    </source>
</reference>
<organism evidence="1">
    <name type="scientific">Arundo donax</name>
    <name type="common">Giant reed</name>
    <name type="synonym">Donax arundinaceus</name>
    <dbReference type="NCBI Taxonomy" id="35708"/>
    <lineage>
        <taxon>Eukaryota</taxon>
        <taxon>Viridiplantae</taxon>
        <taxon>Streptophyta</taxon>
        <taxon>Embryophyta</taxon>
        <taxon>Tracheophyta</taxon>
        <taxon>Spermatophyta</taxon>
        <taxon>Magnoliopsida</taxon>
        <taxon>Liliopsida</taxon>
        <taxon>Poales</taxon>
        <taxon>Poaceae</taxon>
        <taxon>PACMAD clade</taxon>
        <taxon>Arundinoideae</taxon>
        <taxon>Arundineae</taxon>
        <taxon>Arundo</taxon>
    </lineage>
</organism>
<sequence length="84" mass="9759">MWVLGHCNTRLSVRPQECLLQELHHCSDILLSLESEDMNRMPEHRSGAWYTDAFSTCHQSPEILRFAVEQPWNNAAYLGNPKFT</sequence>
<evidence type="ECO:0000313" key="1">
    <source>
        <dbReference type="EMBL" id="JAD20589.1"/>
    </source>
</evidence>
<protein>
    <submittedName>
        <fullName evidence="1">Uncharacterized protein</fullName>
    </submittedName>
</protein>
<dbReference type="EMBL" id="GBRH01277306">
    <property type="protein sequence ID" value="JAD20589.1"/>
    <property type="molecule type" value="Transcribed_RNA"/>
</dbReference>
<proteinExistence type="predicted"/>